<dbReference type="Pfam" id="PF00440">
    <property type="entry name" value="TetR_N"/>
    <property type="match status" value="1"/>
</dbReference>
<dbReference type="EMBL" id="JGZU01000005">
    <property type="protein sequence ID" value="KFJ07142.1"/>
    <property type="molecule type" value="Genomic_DNA"/>
</dbReference>
<evidence type="ECO:0000313" key="3">
    <source>
        <dbReference type="Proteomes" id="UP000029080"/>
    </source>
</evidence>
<dbReference type="eggNOG" id="COG1309">
    <property type="taxonomic scope" value="Bacteria"/>
</dbReference>
<keyword evidence="1" id="KW-0238">DNA-binding</keyword>
<name>A0A087EH91_9BIFI</name>
<protein>
    <submittedName>
        <fullName evidence="2">Transcriptional regulator</fullName>
    </submittedName>
</protein>
<dbReference type="Proteomes" id="UP000029080">
    <property type="component" value="Unassembled WGS sequence"/>
</dbReference>
<dbReference type="STRING" id="356829.BITS_1574"/>
<dbReference type="InterPro" id="IPR009057">
    <property type="entry name" value="Homeodomain-like_sf"/>
</dbReference>
<comment type="caution">
    <text evidence="2">The sequence shown here is derived from an EMBL/GenBank/DDBJ whole genome shotgun (WGS) entry which is preliminary data.</text>
</comment>
<reference evidence="2 3" key="1">
    <citation type="submission" date="2014-03" db="EMBL/GenBank/DDBJ databases">
        <title>Genomics of Bifidobacteria.</title>
        <authorList>
            <person name="Ventura M."/>
            <person name="Milani C."/>
            <person name="Lugli G.A."/>
        </authorList>
    </citation>
    <scope>NUCLEOTIDE SEQUENCE [LARGE SCALE GENOMIC DNA]</scope>
    <source>
        <strain evidence="2 3">JCM 13495</strain>
    </source>
</reference>
<keyword evidence="3" id="KW-1185">Reference proteome</keyword>
<gene>
    <name evidence="2" type="ORF">BITS_1574</name>
</gene>
<evidence type="ECO:0000256" key="1">
    <source>
        <dbReference type="ARBA" id="ARBA00023125"/>
    </source>
</evidence>
<organism evidence="2 3">
    <name type="scientific">Bifidobacterium tsurumiense</name>
    <dbReference type="NCBI Taxonomy" id="356829"/>
    <lineage>
        <taxon>Bacteria</taxon>
        <taxon>Bacillati</taxon>
        <taxon>Actinomycetota</taxon>
        <taxon>Actinomycetes</taxon>
        <taxon>Bifidobacteriales</taxon>
        <taxon>Bifidobacteriaceae</taxon>
        <taxon>Bifidobacterium</taxon>
    </lineage>
</organism>
<sequence>MAERGFYGTTVQEVADRVGLSQAGLLKYVKNKSGLLSLALKYYDGSSSAQEYVDKHLQMSEAELHEDPLLLPRWYRIIAEDNVKSPKLTQMYLVLRAEAIDTSHPAHTYFSERGTRLRSQIGKLPWKLPSEFDTEEKIGMLSMAVGSAMEGLELRWLGEPNIDLLSNWSYYEDILFPLPHWEGYR</sequence>
<dbReference type="GO" id="GO:0003677">
    <property type="term" value="F:DNA binding"/>
    <property type="evidence" value="ECO:0007669"/>
    <property type="project" value="UniProtKB-UniRule"/>
</dbReference>
<evidence type="ECO:0000313" key="2">
    <source>
        <dbReference type="EMBL" id="KFJ07142.1"/>
    </source>
</evidence>
<dbReference type="AlphaFoldDB" id="A0A087EH91"/>
<dbReference type="OrthoDB" id="7505659at2"/>
<dbReference type="SUPFAM" id="SSF46689">
    <property type="entry name" value="Homeodomain-like"/>
    <property type="match status" value="1"/>
</dbReference>
<dbReference type="RefSeq" id="WP_044259356.1">
    <property type="nucleotide sequence ID" value="NZ_JAXEUP010000009.1"/>
</dbReference>
<dbReference type="PROSITE" id="PS50977">
    <property type="entry name" value="HTH_TETR_2"/>
    <property type="match status" value="1"/>
</dbReference>
<dbReference type="Gene3D" id="1.10.357.10">
    <property type="entry name" value="Tetracycline Repressor, domain 2"/>
    <property type="match status" value="1"/>
</dbReference>
<accession>A0A087EH91</accession>
<dbReference type="InterPro" id="IPR001647">
    <property type="entry name" value="HTH_TetR"/>
</dbReference>
<proteinExistence type="predicted"/>